<comment type="caution">
    <text evidence="1">The sequence shown here is derived from an EMBL/GenBank/DDBJ whole genome shotgun (WGS) entry which is preliminary data.</text>
</comment>
<dbReference type="EMBL" id="JBJUIK010000011">
    <property type="protein sequence ID" value="KAL3513481.1"/>
    <property type="molecule type" value="Genomic_DNA"/>
</dbReference>
<organism evidence="1 2">
    <name type="scientific">Cinchona calisaya</name>
    <dbReference type="NCBI Taxonomy" id="153742"/>
    <lineage>
        <taxon>Eukaryota</taxon>
        <taxon>Viridiplantae</taxon>
        <taxon>Streptophyta</taxon>
        <taxon>Embryophyta</taxon>
        <taxon>Tracheophyta</taxon>
        <taxon>Spermatophyta</taxon>
        <taxon>Magnoliopsida</taxon>
        <taxon>eudicotyledons</taxon>
        <taxon>Gunneridae</taxon>
        <taxon>Pentapetalae</taxon>
        <taxon>asterids</taxon>
        <taxon>lamiids</taxon>
        <taxon>Gentianales</taxon>
        <taxon>Rubiaceae</taxon>
        <taxon>Cinchonoideae</taxon>
        <taxon>Cinchoneae</taxon>
        <taxon>Cinchona</taxon>
    </lineage>
</organism>
<protein>
    <submittedName>
        <fullName evidence="1">Uncharacterized protein</fullName>
    </submittedName>
</protein>
<proteinExistence type="predicted"/>
<keyword evidence="2" id="KW-1185">Reference proteome</keyword>
<accession>A0ABD2Z254</accession>
<gene>
    <name evidence="1" type="ORF">ACH5RR_026198</name>
</gene>
<dbReference type="Proteomes" id="UP001630127">
    <property type="component" value="Unassembled WGS sequence"/>
</dbReference>
<dbReference type="AlphaFoldDB" id="A0ABD2Z254"/>
<name>A0ABD2Z254_9GENT</name>
<evidence type="ECO:0000313" key="2">
    <source>
        <dbReference type="Proteomes" id="UP001630127"/>
    </source>
</evidence>
<reference evidence="1 2" key="1">
    <citation type="submission" date="2024-11" db="EMBL/GenBank/DDBJ databases">
        <title>A near-complete genome assembly of Cinchona calisaya.</title>
        <authorList>
            <person name="Lian D.C."/>
            <person name="Zhao X.W."/>
            <person name="Wei L."/>
        </authorList>
    </citation>
    <scope>NUCLEOTIDE SEQUENCE [LARGE SCALE GENOMIC DNA]</scope>
    <source>
        <tissue evidence="1">Nenye</tissue>
    </source>
</reference>
<evidence type="ECO:0000313" key="1">
    <source>
        <dbReference type="EMBL" id="KAL3513481.1"/>
    </source>
</evidence>
<sequence length="112" mass="12877">MELATNTLEDTDNLNEEICHGDNSMSKGFELCGEFELEEPSKYSLVYYLWMKLFCLEMHLDENGRLGNVEGLSMVARLRSLWEGKVKYSARLSPSCGIRGFLDRMVEMNELP</sequence>